<dbReference type="PANTHER" id="PTHR23288">
    <property type="entry name" value="OCCLUDIN AND RNA POLYMERASE II ELONGATION FACTOR ELL"/>
    <property type="match status" value="1"/>
</dbReference>
<feature type="non-terminal residue" evidence="9">
    <location>
        <position position="1"/>
    </location>
</feature>
<dbReference type="Pfam" id="PF10390">
    <property type="entry name" value="ELL"/>
    <property type="match status" value="1"/>
</dbReference>
<evidence type="ECO:0000256" key="2">
    <source>
        <dbReference type="ARBA" id="ARBA00009171"/>
    </source>
</evidence>
<comment type="caution">
    <text evidence="9">The sequence shown here is derived from an EMBL/GenBank/DDBJ whole genome shotgun (WGS) entry which is preliminary data.</text>
</comment>
<gene>
    <name evidence="9" type="ORF">SK128_022774</name>
</gene>
<reference evidence="9 10" key="1">
    <citation type="submission" date="2023-11" db="EMBL/GenBank/DDBJ databases">
        <title>Halocaridina rubra genome assembly.</title>
        <authorList>
            <person name="Smith C."/>
        </authorList>
    </citation>
    <scope>NUCLEOTIDE SEQUENCE [LARGE SCALE GENOMIC DNA]</scope>
    <source>
        <strain evidence="9">EP-1</strain>
        <tissue evidence="9">Whole</tissue>
    </source>
</reference>
<dbReference type="GO" id="GO:0008023">
    <property type="term" value="C:transcription elongation factor complex"/>
    <property type="evidence" value="ECO:0007669"/>
    <property type="project" value="InterPro"/>
</dbReference>
<comment type="subcellular location">
    <subcellularLocation>
        <location evidence="1">Nucleus</location>
    </subcellularLocation>
</comment>
<organism evidence="9 10">
    <name type="scientific">Halocaridina rubra</name>
    <name type="common">Hawaiian red shrimp</name>
    <dbReference type="NCBI Taxonomy" id="373956"/>
    <lineage>
        <taxon>Eukaryota</taxon>
        <taxon>Metazoa</taxon>
        <taxon>Ecdysozoa</taxon>
        <taxon>Arthropoda</taxon>
        <taxon>Crustacea</taxon>
        <taxon>Multicrustacea</taxon>
        <taxon>Malacostraca</taxon>
        <taxon>Eumalacostraca</taxon>
        <taxon>Eucarida</taxon>
        <taxon>Decapoda</taxon>
        <taxon>Pleocyemata</taxon>
        <taxon>Caridea</taxon>
        <taxon>Atyoidea</taxon>
        <taxon>Atyidae</taxon>
        <taxon>Halocaridina</taxon>
    </lineage>
</organism>
<evidence type="ECO:0000256" key="1">
    <source>
        <dbReference type="ARBA" id="ARBA00004123"/>
    </source>
</evidence>
<feature type="domain" description="OCEL" evidence="8">
    <location>
        <begin position="430"/>
        <end position="539"/>
    </location>
</feature>
<dbReference type="AlphaFoldDB" id="A0AAN8WSZ6"/>
<feature type="compositionally biased region" description="Polar residues" evidence="7">
    <location>
        <begin position="116"/>
        <end position="143"/>
    </location>
</feature>
<evidence type="ECO:0000256" key="3">
    <source>
        <dbReference type="ARBA" id="ARBA00023015"/>
    </source>
</evidence>
<dbReference type="InterPro" id="IPR042065">
    <property type="entry name" value="E3_ELL-like"/>
</dbReference>
<feature type="compositionally biased region" description="Polar residues" evidence="7">
    <location>
        <begin position="248"/>
        <end position="271"/>
    </location>
</feature>
<dbReference type="Proteomes" id="UP001381693">
    <property type="component" value="Unassembled WGS sequence"/>
</dbReference>
<evidence type="ECO:0000256" key="7">
    <source>
        <dbReference type="SAM" id="MobiDB-lite"/>
    </source>
</evidence>
<dbReference type="PANTHER" id="PTHR23288:SF17">
    <property type="entry name" value="RNA POLYMERASE II ELONGATION FACTOR ELL"/>
    <property type="match status" value="1"/>
</dbReference>
<protein>
    <recommendedName>
        <fullName evidence="8">OCEL domain-containing protein</fullName>
    </recommendedName>
</protein>
<feature type="compositionally biased region" description="Polar residues" evidence="7">
    <location>
        <begin position="311"/>
        <end position="334"/>
    </location>
</feature>
<evidence type="ECO:0000256" key="6">
    <source>
        <dbReference type="PROSITE-ProRule" id="PRU01324"/>
    </source>
</evidence>
<keyword evidence="10" id="KW-1185">Reference proteome</keyword>
<dbReference type="SUPFAM" id="SSF46785">
    <property type="entry name" value="Winged helix' DNA-binding domain"/>
    <property type="match status" value="1"/>
</dbReference>
<dbReference type="InterPro" id="IPR031176">
    <property type="entry name" value="ELL/occludin"/>
</dbReference>
<evidence type="ECO:0000313" key="9">
    <source>
        <dbReference type="EMBL" id="KAK7069776.1"/>
    </source>
</evidence>
<dbReference type="PROSITE" id="PS51980">
    <property type="entry name" value="OCEL"/>
    <property type="match status" value="1"/>
</dbReference>
<keyword evidence="5" id="KW-0539">Nucleus</keyword>
<dbReference type="SUPFAM" id="SSF144292">
    <property type="entry name" value="occludin/ELL-like"/>
    <property type="match status" value="1"/>
</dbReference>
<evidence type="ECO:0000256" key="5">
    <source>
        <dbReference type="ARBA" id="ARBA00023242"/>
    </source>
</evidence>
<name>A0AAN8WSZ6_HALRR</name>
<dbReference type="GO" id="GO:0042795">
    <property type="term" value="P:snRNA transcription by RNA polymerase II"/>
    <property type="evidence" value="ECO:0007669"/>
    <property type="project" value="TreeGrafter"/>
</dbReference>
<dbReference type="GO" id="GO:0000987">
    <property type="term" value="F:cis-regulatory region sequence-specific DNA binding"/>
    <property type="evidence" value="ECO:0007669"/>
    <property type="project" value="TreeGrafter"/>
</dbReference>
<keyword evidence="4" id="KW-0804">Transcription</keyword>
<dbReference type="InterPro" id="IPR036390">
    <property type="entry name" value="WH_DNA-bd_sf"/>
</dbReference>
<feature type="compositionally biased region" description="Low complexity" evidence="7">
    <location>
        <begin position="361"/>
        <end position="371"/>
    </location>
</feature>
<evidence type="ECO:0000259" key="8">
    <source>
        <dbReference type="PROSITE" id="PS51980"/>
    </source>
</evidence>
<sequence>EITIPGSRNKGTSYFSFIIDPDGPQGSCEFIRQSGDRCLESLGPRLGMLRIQAKDDSYDKTRISMEKANQKNMMKCVKEVKTNSDSPFVRQRSNYIKKSTTSKIVAPPQREATAELHTNSRFNSSSSPHRTLPSGTVSNNHSANRVIPPLPSSNGRLCNPELVKRPLRERIIHLLATANFKKPEIMFRLHNEGLKEKDKRQVMSVLSSVSQVKDNIHHLSRHLWSEVKEDWPFYSEEEKEAVKRNRPQSHTPPGNESGHSPHTALTASPSPALQGIKRAHEETFDPTVKRVRNPRCNASRSRKSDVREKNMNNSLQTQHTSSLLNSKPSINHLTNGRHHHRREEDQPRINGGISPATNSLPHPSTSPITHSSPRHRLNGTNHSGTYSPFNSLSNGLTNGYNPPHETNGHAHGRRSTPSSSPDLHSETEDPPYLRNYTVIVSPEQRSKYKADFNREYDEYQELHTYIEERTSFFKELDDKLKNETVGTDSYNSIRAQIIKEYNATKSDNDYLRKKQRYDYLHDKLTHIKRLVREYDREQQS</sequence>
<dbReference type="GO" id="GO:0032968">
    <property type="term" value="P:positive regulation of transcription elongation by RNA polymerase II"/>
    <property type="evidence" value="ECO:0007669"/>
    <property type="project" value="TreeGrafter"/>
</dbReference>
<dbReference type="InterPro" id="IPR010844">
    <property type="entry name" value="Occludin_ELL"/>
</dbReference>
<dbReference type="GO" id="GO:0006368">
    <property type="term" value="P:transcription elongation by RNA polymerase II"/>
    <property type="evidence" value="ECO:0007669"/>
    <property type="project" value="InterPro"/>
</dbReference>
<proteinExistence type="inferred from homology"/>
<dbReference type="EMBL" id="JAXCGZ010015856">
    <property type="protein sequence ID" value="KAK7069776.1"/>
    <property type="molecule type" value="Genomic_DNA"/>
</dbReference>
<feature type="compositionally biased region" description="Polar residues" evidence="7">
    <location>
        <begin position="378"/>
        <end position="400"/>
    </location>
</feature>
<accession>A0AAN8WSZ6</accession>
<dbReference type="InterPro" id="IPR019464">
    <property type="entry name" value="ELL_N"/>
</dbReference>
<feature type="region of interest" description="Disordered" evidence="7">
    <location>
        <begin position="110"/>
        <end position="152"/>
    </location>
</feature>
<evidence type="ECO:0000256" key="4">
    <source>
        <dbReference type="ARBA" id="ARBA00023163"/>
    </source>
</evidence>
<dbReference type="Gene3D" id="6.10.140.340">
    <property type="match status" value="1"/>
</dbReference>
<evidence type="ECO:0000313" key="10">
    <source>
        <dbReference type="Proteomes" id="UP001381693"/>
    </source>
</evidence>
<dbReference type="Gene3D" id="1.10.10.2670">
    <property type="entry name" value="E3 ubiquitin-protein ligase"/>
    <property type="match status" value="1"/>
</dbReference>
<comment type="similarity">
    <text evidence="2 6">Belongs to the ELL/occludin family.</text>
</comment>
<dbReference type="Pfam" id="PF07303">
    <property type="entry name" value="Occludin_ELL"/>
    <property type="match status" value="1"/>
</dbReference>
<keyword evidence="3" id="KW-0805">Transcription regulation</keyword>
<feature type="region of interest" description="Disordered" evidence="7">
    <location>
        <begin position="238"/>
        <end position="433"/>
    </location>
</feature>